<evidence type="ECO:0000313" key="3">
    <source>
        <dbReference type="Proteomes" id="UP000242757"/>
    </source>
</evidence>
<evidence type="ECO:0008006" key="4">
    <source>
        <dbReference type="Google" id="ProtNLM"/>
    </source>
</evidence>
<dbReference type="AlphaFoldDB" id="A0A233RIG6"/>
<name>A0A233RIG6_9GAMM</name>
<accession>A0A233RIG6</accession>
<dbReference type="GO" id="GO:0047580">
    <property type="term" value="F:4-hydroxyproline epimerase activity"/>
    <property type="evidence" value="ECO:0007669"/>
    <property type="project" value="UniProtKB-ARBA"/>
</dbReference>
<dbReference type="Proteomes" id="UP000242757">
    <property type="component" value="Unassembled WGS sequence"/>
</dbReference>
<dbReference type="SUPFAM" id="SSF54506">
    <property type="entry name" value="Diaminopimelate epimerase-like"/>
    <property type="match status" value="1"/>
</dbReference>
<dbReference type="Pfam" id="PF05544">
    <property type="entry name" value="Pro_racemase"/>
    <property type="match status" value="1"/>
</dbReference>
<evidence type="ECO:0000313" key="2">
    <source>
        <dbReference type="EMBL" id="OXY83183.1"/>
    </source>
</evidence>
<dbReference type="PANTHER" id="PTHR33442">
    <property type="entry name" value="TRANS-3-HYDROXY-L-PROLINE DEHYDRATASE"/>
    <property type="match status" value="1"/>
</dbReference>
<sequence length="345" mass="37113">MLFMKHIEVVDVHVGGDLHRIVLGGIAELPGSSVLEKMSYLRAHADGLRRILLHEPRGGHPSLFADLVVQPGTPGADAGFIIMELMGYPLISGTNTMSTVIALLETGRLTMTEGTNQVVLEAPGGLIDVTAECENGKVTSVTYKANTPTFVAASDLVVDMPSRGVVRYDIVWSGAFYPVIRAADVGFDLIREEEEDIVSFSKSFIEAVNQLPRPVHPVFGEEGPISFVVYAGELQTGEDDSSSCRVCCYESPRNSVCRAPAGVPSTSVLVNLVNKGLLDLGECVRTVSIFGTSLQANITRKLDYHGKDGFEAMVTGSGWITSKSQIVVDFSDPLTPQEGLEEILN</sequence>
<proteinExistence type="inferred from homology"/>
<dbReference type="Gene3D" id="3.10.310.10">
    <property type="entry name" value="Diaminopimelate Epimerase, Chain A, domain 1"/>
    <property type="match status" value="2"/>
</dbReference>
<dbReference type="InterPro" id="IPR008794">
    <property type="entry name" value="Pro_racemase_fam"/>
</dbReference>
<protein>
    <recommendedName>
        <fullName evidence="4">Proline racemase</fullName>
    </recommendedName>
</protein>
<comment type="caution">
    <text evidence="2">The sequence shown here is derived from an EMBL/GenBank/DDBJ whole genome shotgun (WGS) entry which is preliminary data.</text>
</comment>
<organism evidence="2 3">
    <name type="scientific">Oceanimonas doudoroffii</name>
    <dbReference type="NCBI Taxonomy" id="84158"/>
    <lineage>
        <taxon>Bacteria</taxon>
        <taxon>Pseudomonadati</taxon>
        <taxon>Pseudomonadota</taxon>
        <taxon>Gammaproteobacteria</taxon>
        <taxon>Aeromonadales</taxon>
        <taxon>Aeromonadaceae</taxon>
        <taxon>Oceanimonas</taxon>
    </lineage>
</organism>
<reference evidence="2 3" key="1">
    <citation type="submission" date="2017-08" db="EMBL/GenBank/DDBJ databases">
        <title>A Genome Sequence of Oceanimonas doudoroffii ATCC 27123T.</title>
        <authorList>
            <person name="Brennan M.A."/>
            <person name="Maclea K.S."/>
            <person name="Mcclelland W.D."/>
            <person name="Trachtenberg A.M."/>
        </authorList>
    </citation>
    <scope>NUCLEOTIDE SEQUENCE [LARGE SCALE GENOMIC DNA]</scope>
    <source>
        <strain evidence="2 3">ATCC 27123</strain>
    </source>
</reference>
<keyword evidence="3" id="KW-1185">Reference proteome</keyword>
<evidence type="ECO:0000256" key="1">
    <source>
        <dbReference type="ARBA" id="ARBA00007529"/>
    </source>
</evidence>
<comment type="similarity">
    <text evidence="1">Belongs to the proline racemase family.</text>
</comment>
<dbReference type="PIRSF" id="PIRSF029792">
    <property type="entry name" value="Pro_racemase"/>
    <property type="match status" value="1"/>
</dbReference>
<dbReference type="EMBL" id="NBIM01000001">
    <property type="protein sequence ID" value="OXY83183.1"/>
    <property type="molecule type" value="Genomic_DNA"/>
</dbReference>
<dbReference type="PANTHER" id="PTHR33442:SF5">
    <property type="entry name" value="BIFUNCTIONAL TRANS-3-HYDROXY-L-PROLINE DEHYDRATASE_2-EPIMERASE"/>
    <property type="match status" value="1"/>
</dbReference>
<gene>
    <name evidence="2" type="ORF">B6S08_06715</name>
</gene>
<dbReference type="SFLD" id="SFLDS00028">
    <property type="entry name" value="Proline_Racemase"/>
    <property type="match status" value="1"/>
</dbReference>